<comment type="caution">
    <text evidence="1">The sequence shown here is derived from an EMBL/GenBank/DDBJ whole genome shotgun (WGS) entry which is preliminary data.</text>
</comment>
<evidence type="ECO:0000313" key="1">
    <source>
        <dbReference type="EMBL" id="KAK2115454.1"/>
    </source>
</evidence>
<evidence type="ECO:0000313" key="2">
    <source>
        <dbReference type="Proteomes" id="UP001266305"/>
    </source>
</evidence>
<dbReference type="EMBL" id="JASSZA010000003">
    <property type="protein sequence ID" value="KAK2115454.1"/>
    <property type="molecule type" value="Genomic_DNA"/>
</dbReference>
<dbReference type="Proteomes" id="UP001266305">
    <property type="component" value="Unassembled WGS sequence"/>
</dbReference>
<keyword evidence="2" id="KW-1185">Reference proteome</keyword>
<sequence length="63" mass="7154">MGLREVEPGQPLDPSSLTLLPLGFQGLQFVWRGSRSLSEQQEIFTHVMDQYSYCTPSHIPFSN</sequence>
<name>A0ABQ9W1E3_SAGOE</name>
<dbReference type="InterPro" id="IPR027291">
    <property type="entry name" value="Glyco_hydro_38_N_sf"/>
</dbReference>
<organism evidence="1 2">
    <name type="scientific">Saguinus oedipus</name>
    <name type="common">Cotton-top tamarin</name>
    <name type="synonym">Oedipomidas oedipus</name>
    <dbReference type="NCBI Taxonomy" id="9490"/>
    <lineage>
        <taxon>Eukaryota</taxon>
        <taxon>Metazoa</taxon>
        <taxon>Chordata</taxon>
        <taxon>Craniata</taxon>
        <taxon>Vertebrata</taxon>
        <taxon>Euteleostomi</taxon>
        <taxon>Mammalia</taxon>
        <taxon>Eutheria</taxon>
        <taxon>Euarchontoglires</taxon>
        <taxon>Primates</taxon>
        <taxon>Haplorrhini</taxon>
        <taxon>Platyrrhini</taxon>
        <taxon>Cebidae</taxon>
        <taxon>Callitrichinae</taxon>
        <taxon>Saguinus</taxon>
    </lineage>
</organism>
<dbReference type="SUPFAM" id="SSF88713">
    <property type="entry name" value="Glycoside hydrolase/deacetylase"/>
    <property type="match status" value="1"/>
</dbReference>
<accession>A0ABQ9W1E3</accession>
<protein>
    <submittedName>
        <fullName evidence="1">Epididymis-specific alpha-mannosidase</fullName>
    </submittedName>
</protein>
<feature type="non-terminal residue" evidence="1">
    <location>
        <position position="63"/>
    </location>
</feature>
<proteinExistence type="predicted"/>
<reference evidence="1 2" key="1">
    <citation type="submission" date="2023-05" db="EMBL/GenBank/DDBJ databases">
        <title>B98-5 Cell Line De Novo Hybrid Assembly: An Optical Mapping Approach.</title>
        <authorList>
            <person name="Kananen K."/>
            <person name="Auerbach J.A."/>
            <person name="Kautto E."/>
            <person name="Blachly J.S."/>
        </authorList>
    </citation>
    <scope>NUCLEOTIDE SEQUENCE [LARGE SCALE GENOMIC DNA]</scope>
    <source>
        <strain evidence="1">B95-8</strain>
        <tissue evidence="1">Cell line</tissue>
    </source>
</reference>
<dbReference type="Gene3D" id="3.20.110.10">
    <property type="entry name" value="Glycoside hydrolase 38, N terminal domain"/>
    <property type="match status" value="1"/>
</dbReference>
<dbReference type="InterPro" id="IPR011330">
    <property type="entry name" value="Glyco_hydro/deAcase_b/a-brl"/>
</dbReference>
<gene>
    <name evidence="1" type="primary">MAN2B2_5</name>
    <name evidence="1" type="ORF">P7K49_006080</name>
</gene>